<accession>X1NZT9</accession>
<dbReference type="AlphaFoldDB" id="X1NZT9"/>
<reference evidence="1" key="1">
    <citation type="journal article" date="2014" name="Front. Microbiol.">
        <title>High frequency of phylogenetically diverse reductive dehalogenase-homologous genes in deep subseafloor sedimentary metagenomes.</title>
        <authorList>
            <person name="Kawai M."/>
            <person name="Futagami T."/>
            <person name="Toyoda A."/>
            <person name="Takaki Y."/>
            <person name="Nishi S."/>
            <person name="Hori S."/>
            <person name="Arai W."/>
            <person name="Tsubouchi T."/>
            <person name="Morono Y."/>
            <person name="Uchiyama I."/>
            <person name="Ito T."/>
            <person name="Fujiyama A."/>
            <person name="Inagaki F."/>
            <person name="Takami H."/>
        </authorList>
    </citation>
    <scope>NUCLEOTIDE SEQUENCE</scope>
    <source>
        <strain evidence="1">Expedition CK06-06</strain>
    </source>
</reference>
<comment type="caution">
    <text evidence="1">The sequence shown here is derived from an EMBL/GenBank/DDBJ whole genome shotgun (WGS) entry which is preliminary data.</text>
</comment>
<name>X1NZT9_9ZZZZ</name>
<protein>
    <submittedName>
        <fullName evidence="1">Uncharacterized protein</fullName>
    </submittedName>
</protein>
<proteinExistence type="predicted"/>
<organism evidence="1">
    <name type="scientific">marine sediment metagenome</name>
    <dbReference type="NCBI Taxonomy" id="412755"/>
    <lineage>
        <taxon>unclassified sequences</taxon>
        <taxon>metagenomes</taxon>
        <taxon>ecological metagenomes</taxon>
    </lineage>
</organism>
<dbReference type="EMBL" id="BARV01037313">
    <property type="protein sequence ID" value="GAI49552.1"/>
    <property type="molecule type" value="Genomic_DNA"/>
</dbReference>
<gene>
    <name evidence="1" type="ORF">S06H3_57755</name>
</gene>
<evidence type="ECO:0000313" key="1">
    <source>
        <dbReference type="EMBL" id="GAI49552.1"/>
    </source>
</evidence>
<sequence length="108" mass="11359">MGQGVVIMGNPYVQTVTCPNCGSLLIVAVELTPFVEDLPWIELTKSPQYCKVCGADLGIEGYGHGILDQTTPQGINCPGCGAALILYVSPTAERNVDQFCPVCGVLAD</sequence>